<protein>
    <recommendedName>
        <fullName evidence="12">Ig-like domain-containing protein</fullName>
    </recommendedName>
</protein>
<evidence type="ECO:0000256" key="9">
    <source>
        <dbReference type="ARBA" id="ARBA00023180"/>
    </source>
</evidence>
<evidence type="ECO:0000313" key="14">
    <source>
        <dbReference type="Proteomes" id="UP000694389"/>
    </source>
</evidence>
<keyword evidence="10" id="KW-0393">Immunoglobulin domain</keyword>
<sequence>MTDLSCLNGCVSVLHSHDLEQMMNRMSSWVWVILSVRWTVSGGDTQVSCVFMESCILPCSFQGGANVVIHWIQVTAGNTPIHSYFYNQDQYKHQDQRFRGRTSLFKDQISGGNASLQLTGVEIQDQGRYKCSTKTINWHKDSFIILTVDAPVRKVDIQQVENRITCSSEGIYPEPKLTWFSNPPSNVTLENTSTVKQNEQQLYNISSSLLLPDSVTDRVYTCNVITRRNSLRTSLKHLRSQTGVTVIIVPVVVGVVLSALLAGLLLFYINKKVRKHFLHSHSITVFVKQLARSCLFHSTLYRARNHIWSLHYDGFNYTSMAYFGGGGFLWVIYLYTLQCYGFLSQIIQSGLDLDLLMAYLLHIFIVY</sequence>
<reference evidence="13" key="1">
    <citation type="submission" date="2025-08" db="UniProtKB">
        <authorList>
            <consortium name="Ensembl"/>
        </authorList>
    </citation>
    <scope>IDENTIFICATION</scope>
</reference>
<dbReference type="Proteomes" id="UP000694389">
    <property type="component" value="Unassembled WGS sequence"/>
</dbReference>
<organism evidence="13 14">
    <name type="scientific">Dicentrarchus labrax</name>
    <name type="common">European seabass</name>
    <name type="synonym">Morone labrax</name>
    <dbReference type="NCBI Taxonomy" id="13489"/>
    <lineage>
        <taxon>Eukaryota</taxon>
        <taxon>Metazoa</taxon>
        <taxon>Chordata</taxon>
        <taxon>Craniata</taxon>
        <taxon>Vertebrata</taxon>
        <taxon>Euteleostomi</taxon>
        <taxon>Actinopterygii</taxon>
        <taxon>Neopterygii</taxon>
        <taxon>Teleostei</taxon>
        <taxon>Neoteleostei</taxon>
        <taxon>Acanthomorphata</taxon>
        <taxon>Eupercaria</taxon>
        <taxon>Moronidae</taxon>
        <taxon>Dicentrarchus</taxon>
    </lineage>
</organism>
<dbReference type="InterPro" id="IPR013783">
    <property type="entry name" value="Ig-like_fold"/>
</dbReference>
<feature type="transmembrane region" description="Helical" evidence="11">
    <location>
        <begin position="314"/>
        <end position="336"/>
    </location>
</feature>
<evidence type="ECO:0000313" key="13">
    <source>
        <dbReference type="Ensembl" id="ENSDLAP00005083131.1"/>
    </source>
</evidence>
<evidence type="ECO:0000256" key="7">
    <source>
        <dbReference type="ARBA" id="ARBA00023157"/>
    </source>
</evidence>
<proteinExistence type="predicted"/>
<dbReference type="GO" id="GO:0006955">
    <property type="term" value="P:immune response"/>
    <property type="evidence" value="ECO:0007669"/>
    <property type="project" value="TreeGrafter"/>
</dbReference>
<dbReference type="GO" id="GO:0042102">
    <property type="term" value="P:positive regulation of T cell proliferation"/>
    <property type="evidence" value="ECO:0007669"/>
    <property type="project" value="TreeGrafter"/>
</dbReference>
<dbReference type="GeneTree" id="ENSGT00940000163670"/>
<evidence type="ECO:0000256" key="6">
    <source>
        <dbReference type="ARBA" id="ARBA00023136"/>
    </source>
</evidence>
<dbReference type="GO" id="GO:0009897">
    <property type="term" value="C:external side of plasma membrane"/>
    <property type="evidence" value="ECO:0007669"/>
    <property type="project" value="TreeGrafter"/>
</dbReference>
<evidence type="ECO:0000256" key="10">
    <source>
        <dbReference type="ARBA" id="ARBA00023319"/>
    </source>
</evidence>
<keyword evidence="2" id="KW-1003">Cell membrane</keyword>
<dbReference type="InterPro" id="IPR036179">
    <property type="entry name" value="Ig-like_dom_sf"/>
</dbReference>
<feature type="domain" description="Ig-like" evidence="12">
    <location>
        <begin position="158"/>
        <end position="232"/>
    </location>
</feature>
<dbReference type="Pfam" id="PF22705">
    <property type="entry name" value="C2-set_3"/>
    <property type="match status" value="1"/>
</dbReference>
<dbReference type="GO" id="GO:0042130">
    <property type="term" value="P:negative regulation of T cell proliferation"/>
    <property type="evidence" value="ECO:0007669"/>
    <property type="project" value="TreeGrafter"/>
</dbReference>
<dbReference type="AlphaFoldDB" id="A0A8P4KTA2"/>
<feature type="transmembrane region" description="Helical" evidence="11">
    <location>
        <begin position="244"/>
        <end position="269"/>
    </location>
</feature>
<evidence type="ECO:0000259" key="12">
    <source>
        <dbReference type="PROSITE" id="PS50835"/>
    </source>
</evidence>
<dbReference type="Pfam" id="PF07686">
    <property type="entry name" value="V-set"/>
    <property type="match status" value="1"/>
</dbReference>
<keyword evidence="3 11" id="KW-0812">Transmembrane</keyword>
<dbReference type="GO" id="GO:0007166">
    <property type="term" value="P:cell surface receptor signaling pathway"/>
    <property type="evidence" value="ECO:0007669"/>
    <property type="project" value="TreeGrafter"/>
</dbReference>
<keyword evidence="6 11" id="KW-0472">Membrane</keyword>
<dbReference type="PANTHER" id="PTHR25466:SF14">
    <property type="entry name" value="BUTYROPHILIN SUBFAMILY 2 MEMBER A2-LIKE-RELATED"/>
    <property type="match status" value="1"/>
</dbReference>
<dbReference type="GO" id="GO:0071222">
    <property type="term" value="P:cellular response to lipopolysaccharide"/>
    <property type="evidence" value="ECO:0007669"/>
    <property type="project" value="TreeGrafter"/>
</dbReference>
<accession>A0A8P4KTA2</accession>
<dbReference type="GO" id="GO:0031295">
    <property type="term" value="P:T cell costimulation"/>
    <property type="evidence" value="ECO:0007669"/>
    <property type="project" value="TreeGrafter"/>
</dbReference>
<evidence type="ECO:0000256" key="4">
    <source>
        <dbReference type="ARBA" id="ARBA00022729"/>
    </source>
</evidence>
<reference evidence="13" key="2">
    <citation type="submission" date="2025-09" db="UniProtKB">
        <authorList>
            <consortium name="Ensembl"/>
        </authorList>
    </citation>
    <scope>IDENTIFICATION</scope>
</reference>
<keyword evidence="14" id="KW-1185">Reference proteome</keyword>
<dbReference type="PANTHER" id="PTHR25466">
    <property type="entry name" value="T-LYMPHOCYTE ACTIVATION ANTIGEN"/>
    <property type="match status" value="1"/>
</dbReference>
<comment type="subcellular location">
    <subcellularLocation>
        <location evidence="1">Cell membrane</location>
        <topology evidence="1">Single-pass type I membrane protein</topology>
    </subcellularLocation>
</comment>
<evidence type="ECO:0000256" key="3">
    <source>
        <dbReference type="ARBA" id="ARBA00022692"/>
    </source>
</evidence>
<evidence type="ECO:0000256" key="8">
    <source>
        <dbReference type="ARBA" id="ARBA00023170"/>
    </source>
</evidence>
<keyword evidence="4" id="KW-0732">Signal</keyword>
<keyword evidence="5 11" id="KW-1133">Transmembrane helix</keyword>
<dbReference type="InterPro" id="IPR013106">
    <property type="entry name" value="Ig_V-set"/>
</dbReference>
<evidence type="ECO:0000256" key="11">
    <source>
        <dbReference type="SAM" id="Phobius"/>
    </source>
</evidence>
<feature type="transmembrane region" description="Helical" evidence="11">
    <location>
        <begin position="342"/>
        <end position="366"/>
    </location>
</feature>
<dbReference type="Gene3D" id="2.60.40.10">
    <property type="entry name" value="Immunoglobulins"/>
    <property type="match status" value="2"/>
</dbReference>
<keyword evidence="8" id="KW-0675">Receptor</keyword>
<feature type="domain" description="Ig-like" evidence="12">
    <location>
        <begin position="57"/>
        <end position="131"/>
    </location>
</feature>
<dbReference type="Ensembl" id="ENSDLAT00005078320.1">
    <property type="protein sequence ID" value="ENSDLAP00005083131.1"/>
    <property type="gene ID" value="ENSDLAG00005023022.2"/>
</dbReference>
<keyword evidence="9" id="KW-0325">Glycoprotein</keyword>
<evidence type="ECO:0000256" key="5">
    <source>
        <dbReference type="ARBA" id="ARBA00022989"/>
    </source>
</evidence>
<dbReference type="InterPro" id="IPR053896">
    <property type="entry name" value="BTN3A2-like_Ig-C"/>
</dbReference>
<dbReference type="InterPro" id="IPR007110">
    <property type="entry name" value="Ig-like_dom"/>
</dbReference>
<evidence type="ECO:0000256" key="2">
    <source>
        <dbReference type="ARBA" id="ARBA00022475"/>
    </source>
</evidence>
<dbReference type="InterPro" id="IPR051713">
    <property type="entry name" value="T-cell_Activation_Regulation"/>
</dbReference>
<dbReference type="SUPFAM" id="SSF48726">
    <property type="entry name" value="Immunoglobulin"/>
    <property type="match status" value="2"/>
</dbReference>
<dbReference type="PROSITE" id="PS50835">
    <property type="entry name" value="IG_LIKE"/>
    <property type="match status" value="2"/>
</dbReference>
<keyword evidence="7" id="KW-1015">Disulfide bond</keyword>
<dbReference type="FunFam" id="2.60.40.10:FF:000142">
    <property type="entry name" value="V-set domain-containing T-cell activation inhibitor 1"/>
    <property type="match status" value="1"/>
</dbReference>
<name>A0A8P4KTA2_DICLA</name>
<dbReference type="SMART" id="SM00406">
    <property type="entry name" value="IGv"/>
    <property type="match status" value="1"/>
</dbReference>
<evidence type="ECO:0000256" key="1">
    <source>
        <dbReference type="ARBA" id="ARBA00004251"/>
    </source>
</evidence>